<evidence type="ECO:0000256" key="3">
    <source>
        <dbReference type="SAM" id="MobiDB-lite"/>
    </source>
</evidence>
<gene>
    <name evidence="6" type="ORF">CkaCkLH20_09530</name>
</gene>
<proteinExistence type="inferred from homology"/>
<dbReference type="PANTHER" id="PTHR43708">
    <property type="entry name" value="CONSERVED EXPRESSED OXIDOREDUCTASE (EUROFUNG)"/>
    <property type="match status" value="1"/>
</dbReference>
<keyword evidence="2" id="KW-0560">Oxidoreductase</keyword>
<dbReference type="InterPro" id="IPR051317">
    <property type="entry name" value="Gfo/Idh/MocA_oxidoreduct"/>
</dbReference>
<evidence type="ECO:0000313" key="7">
    <source>
        <dbReference type="Proteomes" id="UP000781932"/>
    </source>
</evidence>
<dbReference type="Pfam" id="PF01408">
    <property type="entry name" value="GFO_IDH_MocA"/>
    <property type="match status" value="1"/>
</dbReference>
<dbReference type="Gene3D" id="3.40.50.720">
    <property type="entry name" value="NAD(P)-binding Rossmann-like Domain"/>
    <property type="match status" value="1"/>
</dbReference>
<feature type="domain" description="Gfo/Idh/MocA-like oxidoreductase N-terminal" evidence="4">
    <location>
        <begin position="9"/>
        <end position="125"/>
    </location>
</feature>
<reference evidence="6" key="1">
    <citation type="submission" date="2020-03" db="EMBL/GenBank/DDBJ databases">
        <authorList>
            <person name="He L."/>
        </authorList>
    </citation>
    <scope>NUCLEOTIDE SEQUENCE</scope>
    <source>
        <strain evidence="6">CkLH20</strain>
    </source>
</reference>
<keyword evidence="7" id="KW-1185">Reference proteome</keyword>
<feature type="region of interest" description="Disordered" evidence="3">
    <location>
        <begin position="257"/>
        <end position="285"/>
    </location>
</feature>
<dbReference type="PANTHER" id="PTHR43708:SF5">
    <property type="entry name" value="CONSERVED EXPRESSED OXIDOREDUCTASE (EUROFUNG)-RELATED"/>
    <property type="match status" value="1"/>
</dbReference>
<evidence type="ECO:0000256" key="2">
    <source>
        <dbReference type="ARBA" id="ARBA00023002"/>
    </source>
</evidence>
<dbReference type="SUPFAM" id="SSF51735">
    <property type="entry name" value="NAD(P)-binding Rossmann-fold domains"/>
    <property type="match status" value="1"/>
</dbReference>
<comment type="caution">
    <text evidence="6">The sequence shown here is derived from an EMBL/GenBank/DDBJ whole genome shotgun (WGS) entry which is preliminary data.</text>
</comment>
<evidence type="ECO:0000259" key="4">
    <source>
        <dbReference type="Pfam" id="PF01408"/>
    </source>
</evidence>
<dbReference type="InterPro" id="IPR004104">
    <property type="entry name" value="Gfo/Idh/MocA-like_OxRdtase_C"/>
</dbReference>
<evidence type="ECO:0000259" key="5">
    <source>
        <dbReference type="Pfam" id="PF02894"/>
    </source>
</evidence>
<evidence type="ECO:0008006" key="8">
    <source>
        <dbReference type="Google" id="ProtNLM"/>
    </source>
</evidence>
<feature type="domain" description="Gfo/Idh/MocA-like oxidoreductase C-terminal" evidence="5">
    <location>
        <begin position="142"/>
        <end position="365"/>
    </location>
</feature>
<accession>A0A9P6HZI4</accession>
<organism evidence="6 7">
    <name type="scientific">Colletotrichum karsti</name>
    <dbReference type="NCBI Taxonomy" id="1095194"/>
    <lineage>
        <taxon>Eukaryota</taxon>
        <taxon>Fungi</taxon>
        <taxon>Dikarya</taxon>
        <taxon>Ascomycota</taxon>
        <taxon>Pezizomycotina</taxon>
        <taxon>Sordariomycetes</taxon>
        <taxon>Hypocreomycetidae</taxon>
        <taxon>Glomerellales</taxon>
        <taxon>Glomerellaceae</taxon>
        <taxon>Colletotrichum</taxon>
        <taxon>Colletotrichum boninense species complex</taxon>
    </lineage>
</organism>
<evidence type="ECO:0000313" key="6">
    <source>
        <dbReference type="EMBL" id="KAF9873020.1"/>
    </source>
</evidence>
<comment type="similarity">
    <text evidence="1">Belongs to the Gfo/Idh/MocA family.</text>
</comment>
<dbReference type="GO" id="GO:0016491">
    <property type="term" value="F:oxidoreductase activity"/>
    <property type="evidence" value="ECO:0007669"/>
    <property type="project" value="UniProtKB-KW"/>
</dbReference>
<dbReference type="RefSeq" id="XP_038742481.1">
    <property type="nucleotide sequence ID" value="XM_038892245.1"/>
</dbReference>
<dbReference type="GeneID" id="62165319"/>
<dbReference type="EMBL" id="JAATWM020000034">
    <property type="protein sequence ID" value="KAF9873020.1"/>
    <property type="molecule type" value="Genomic_DNA"/>
</dbReference>
<dbReference type="InterPro" id="IPR036291">
    <property type="entry name" value="NAD(P)-bd_dom_sf"/>
</dbReference>
<name>A0A9P6HZI4_9PEZI</name>
<dbReference type="Proteomes" id="UP000781932">
    <property type="component" value="Unassembled WGS sequence"/>
</dbReference>
<dbReference type="OrthoDB" id="2129491at2759"/>
<dbReference type="InterPro" id="IPR000683">
    <property type="entry name" value="Gfo/Idh/MocA-like_OxRdtase_N"/>
</dbReference>
<dbReference type="GO" id="GO:0000166">
    <property type="term" value="F:nucleotide binding"/>
    <property type="evidence" value="ECO:0007669"/>
    <property type="project" value="InterPro"/>
</dbReference>
<dbReference type="Gene3D" id="3.30.360.10">
    <property type="entry name" value="Dihydrodipicolinate Reductase, domain 2"/>
    <property type="match status" value="1"/>
</dbReference>
<evidence type="ECO:0000256" key="1">
    <source>
        <dbReference type="ARBA" id="ARBA00010928"/>
    </source>
</evidence>
<dbReference type="AlphaFoldDB" id="A0A9P6HZI4"/>
<dbReference type="Pfam" id="PF02894">
    <property type="entry name" value="GFO_IDH_MocA_C"/>
    <property type="match status" value="1"/>
</dbReference>
<reference evidence="6" key="2">
    <citation type="submission" date="2020-11" db="EMBL/GenBank/DDBJ databases">
        <title>Whole genome sequencing of Colletotrichum sp.</title>
        <authorList>
            <person name="Li H."/>
        </authorList>
    </citation>
    <scope>NUCLEOTIDE SEQUENCE</scope>
    <source>
        <strain evidence="6">CkLH20</strain>
    </source>
</reference>
<protein>
    <recommendedName>
        <fullName evidence="8">Oxidoreductase</fullName>
    </recommendedName>
</protein>
<sequence>MGSAAPESLRVGVIGYGFAAKVFHIPFIQSTPFLKLQAIVQRSPTKVSSAPADHPEVKHYTAVDDLIHDESCDVVVITTPPDSHFALAKLCLQAGKHILVEKPFVPSVSEAEELIQLAKKAKRLICIYQNRRWDSDFLTVQQLLQDGVFGRIHEVDTHFDYYRPTSADSWRGQLDTIHGGAALFDLGSHLIDQMYALFGLPRAVYGVLSNQKEGRLDPLNPDSVHAQLNYDGGMVVNIRVSDMSVESPQRRFWIRGTKSSFRKNGRDPQEGQLELGQTPKDPGFGVEPAENEGRLVYVVNASRMEERPYPTVAPETYGALYQGFAAAIRSGTEEKIPVSASQAKDVLRIIEALYQSAVEDQVVRL</sequence>